<evidence type="ECO:0000256" key="2">
    <source>
        <dbReference type="ARBA" id="ARBA00020953"/>
    </source>
</evidence>
<dbReference type="HAMAP" id="MF_00195">
    <property type="entry name" value="GTPase_Der"/>
    <property type="match status" value="1"/>
</dbReference>
<feature type="binding site" evidence="8">
    <location>
        <begin position="38"/>
        <end position="45"/>
    </location>
    <ligand>
        <name>GTP</name>
        <dbReference type="ChEBI" id="CHEBI:37565"/>
        <label>1</label>
    </ligand>
</feature>
<dbReference type="CDD" id="cd01895">
    <property type="entry name" value="EngA2"/>
    <property type="match status" value="1"/>
</dbReference>
<dbReference type="NCBIfam" id="TIGR00231">
    <property type="entry name" value="small_GTP"/>
    <property type="match status" value="2"/>
</dbReference>
<name>A0A2H0N3N1_9BACT</name>
<dbReference type="NCBIfam" id="TIGR03594">
    <property type="entry name" value="GTPase_EngA"/>
    <property type="match status" value="1"/>
</dbReference>
<keyword evidence="4 10" id="KW-0677">Repeat</keyword>
<feature type="binding site" evidence="8">
    <location>
        <begin position="149"/>
        <end position="152"/>
    </location>
    <ligand>
        <name>GTP</name>
        <dbReference type="ChEBI" id="CHEBI:37565"/>
        <label>1</label>
    </ligand>
</feature>
<proteinExistence type="inferred from homology"/>
<feature type="binding site" evidence="8">
    <location>
        <begin position="340"/>
        <end position="343"/>
    </location>
    <ligand>
        <name>GTP</name>
        <dbReference type="ChEBI" id="CHEBI:37565"/>
        <label>2</label>
    </ligand>
</feature>
<dbReference type="InterPro" id="IPR027417">
    <property type="entry name" value="P-loop_NTPase"/>
</dbReference>
<dbReference type="EMBL" id="PCWM01000002">
    <property type="protein sequence ID" value="PIR03488.1"/>
    <property type="molecule type" value="Genomic_DNA"/>
</dbReference>
<dbReference type="SUPFAM" id="SSF52540">
    <property type="entry name" value="P-loop containing nucleoside triphosphate hydrolases"/>
    <property type="match status" value="2"/>
</dbReference>
<dbReference type="InterPro" id="IPR015946">
    <property type="entry name" value="KH_dom-like_a/b"/>
</dbReference>
<comment type="subunit">
    <text evidence="8">Associates with the 50S ribosomal subunit.</text>
</comment>
<keyword evidence="3 8" id="KW-0690">Ribosome biogenesis</keyword>
<sequence length="485" mass="54847">MGNRNRSTRYTGRRFLTSPMEKPFTQLKKSLPTVALVGRVNVGKSTLFNRLIEENKAIISDIPGTTRTNNEGLIIWRGENMRLIDTGGLTFTDDIPFEEEILAQSLSAMKTADVILFIVDAQTGILPQELELAKRLRKIKHKPVLLIANKCDSRRYERNLTDQEWYSLGLGEPFPLSATSGRNTGDLLDIIVDLTKDARKKARAEIATPAHDAFSVAFIGKPNVGKSSLFNKIIGEEKVIVSDIPHTTREPHDTQMRYTHEMGEESQQYHITFVDTAGIRRKAHVGGKLERESIFKSIDAVDHSDIVLFVIDGTEELSSQDMQLGGLLERHAKSVLVLVNKWDLAEDNSDTKRNDVIKMMKAHFPHLDFAPILLVSGKTGYAVHKIFPELIHAWQARQINIPVKALEAFLAKAMKIHAPARGKGTRHPKLMGIRQIGNAPPVFEIFVKYRTSVHRSYLNFLENRLREQFDFFAVPIIIKLTKMKR</sequence>
<evidence type="ECO:0000256" key="9">
    <source>
        <dbReference type="PROSITE-ProRule" id="PRU01049"/>
    </source>
</evidence>
<dbReference type="GO" id="GO:0042254">
    <property type="term" value="P:ribosome biogenesis"/>
    <property type="evidence" value="ECO:0007669"/>
    <property type="project" value="UniProtKB-KW"/>
</dbReference>
<evidence type="ECO:0000256" key="1">
    <source>
        <dbReference type="ARBA" id="ARBA00008279"/>
    </source>
</evidence>
<evidence type="ECO:0000256" key="5">
    <source>
        <dbReference type="ARBA" id="ARBA00022741"/>
    </source>
</evidence>
<comment type="function">
    <text evidence="8 10">GTPase that plays an essential role in the late steps of ribosome biogenesis.</text>
</comment>
<feature type="binding site" evidence="8">
    <location>
        <begin position="275"/>
        <end position="279"/>
    </location>
    <ligand>
        <name>GTP</name>
        <dbReference type="ChEBI" id="CHEBI:37565"/>
        <label>2</label>
    </ligand>
</feature>
<keyword evidence="6 8" id="KW-0342">GTP-binding</keyword>
<evidence type="ECO:0000259" key="11">
    <source>
        <dbReference type="PROSITE" id="PS51712"/>
    </source>
</evidence>
<evidence type="ECO:0000313" key="12">
    <source>
        <dbReference type="EMBL" id="PIR03488.1"/>
    </source>
</evidence>
<dbReference type="InterPro" id="IPR005225">
    <property type="entry name" value="Small_GTP-bd"/>
</dbReference>
<accession>A0A2H0N3N1</accession>
<evidence type="ECO:0000313" key="13">
    <source>
        <dbReference type="Proteomes" id="UP000229782"/>
    </source>
</evidence>
<dbReference type="InterPro" id="IPR032859">
    <property type="entry name" value="KH_dom-like"/>
</dbReference>
<evidence type="ECO:0000256" key="10">
    <source>
        <dbReference type="RuleBase" id="RU004481"/>
    </source>
</evidence>
<feature type="binding site" evidence="8">
    <location>
        <begin position="220"/>
        <end position="227"/>
    </location>
    <ligand>
        <name>GTP</name>
        <dbReference type="ChEBI" id="CHEBI:37565"/>
        <label>2</label>
    </ligand>
</feature>
<dbReference type="CDD" id="cd01894">
    <property type="entry name" value="EngA1"/>
    <property type="match status" value="1"/>
</dbReference>
<evidence type="ECO:0000256" key="3">
    <source>
        <dbReference type="ARBA" id="ARBA00022517"/>
    </source>
</evidence>
<feature type="domain" description="EngA-type G" evidence="11">
    <location>
        <begin position="214"/>
        <end position="398"/>
    </location>
</feature>
<dbReference type="InterPro" id="IPR016484">
    <property type="entry name" value="GTPase_Der"/>
</dbReference>
<dbReference type="AlphaFoldDB" id="A0A2H0N3N1"/>
<comment type="similarity">
    <text evidence="1 8 9 10">Belongs to the TRAFAC class TrmE-Era-EngA-EngB-Septin-like GTPase superfamily. EngA (Der) GTPase family.</text>
</comment>
<dbReference type="Pfam" id="PF14714">
    <property type="entry name" value="KH_dom-like"/>
    <property type="match status" value="1"/>
</dbReference>
<dbReference type="Pfam" id="PF01926">
    <property type="entry name" value="MMR_HSR1"/>
    <property type="match status" value="2"/>
</dbReference>
<dbReference type="Proteomes" id="UP000229782">
    <property type="component" value="Unassembled WGS sequence"/>
</dbReference>
<gene>
    <name evidence="8 12" type="primary">der</name>
    <name evidence="12" type="ORF">COV60_00050</name>
</gene>
<dbReference type="PRINTS" id="PR00326">
    <property type="entry name" value="GTP1OBG"/>
</dbReference>
<evidence type="ECO:0000256" key="7">
    <source>
        <dbReference type="ARBA" id="ARBA00032345"/>
    </source>
</evidence>
<evidence type="ECO:0000256" key="4">
    <source>
        <dbReference type="ARBA" id="ARBA00022737"/>
    </source>
</evidence>
<feature type="domain" description="EngA-type G" evidence="11">
    <location>
        <begin position="32"/>
        <end position="199"/>
    </location>
</feature>
<keyword evidence="5 8" id="KW-0547">Nucleotide-binding</keyword>
<dbReference type="GO" id="GO:0043022">
    <property type="term" value="F:ribosome binding"/>
    <property type="evidence" value="ECO:0007669"/>
    <property type="project" value="TreeGrafter"/>
</dbReference>
<dbReference type="PANTHER" id="PTHR43834:SF6">
    <property type="entry name" value="GTPASE DER"/>
    <property type="match status" value="1"/>
</dbReference>
<dbReference type="Gene3D" id="3.40.50.300">
    <property type="entry name" value="P-loop containing nucleotide triphosphate hydrolases"/>
    <property type="match status" value="2"/>
</dbReference>
<dbReference type="GO" id="GO:0005525">
    <property type="term" value="F:GTP binding"/>
    <property type="evidence" value="ECO:0007669"/>
    <property type="project" value="UniProtKB-UniRule"/>
</dbReference>
<dbReference type="InterPro" id="IPR031166">
    <property type="entry name" value="G_ENGA"/>
</dbReference>
<evidence type="ECO:0000256" key="8">
    <source>
        <dbReference type="HAMAP-Rule" id="MF_00195"/>
    </source>
</evidence>
<dbReference type="PIRSF" id="PIRSF006485">
    <property type="entry name" value="GTP-binding_EngA"/>
    <property type="match status" value="1"/>
</dbReference>
<feature type="binding site" evidence="8">
    <location>
        <begin position="85"/>
        <end position="89"/>
    </location>
    <ligand>
        <name>GTP</name>
        <dbReference type="ChEBI" id="CHEBI:37565"/>
        <label>1</label>
    </ligand>
</feature>
<dbReference type="PANTHER" id="PTHR43834">
    <property type="entry name" value="GTPASE DER"/>
    <property type="match status" value="1"/>
</dbReference>
<organism evidence="12 13">
    <name type="scientific">Candidatus Magasanikbacteria bacterium CG11_big_fil_rev_8_21_14_0_20_43_7</name>
    <dbReference type="NCBI Taxonomy" id="1974654"/>
    <lineage>
        <taxon>Bacteria</taxon>
        <taxon>Candidatus Magasanikiibacteriota</taxon>
    </lineage>
</organism>
<reference evidence="12 13" key="1">
    <citation type="submission" date="2017-09" db="EMBL/GenBank/DDBJ databases">
        <title>Depth-based differentiation of microbial function through sediment-hosted aquifers and enrichment of novel symbionts in the deep terrestrial subsurface.</title>
        <authorList>
            <person name="Probst A.J."/>
            <person name="Ladd B."/>
            <person name="Jarett J.K."/>
            <person name="Geller-Mcgrath D.E."/>
            <person name="Sieber C.M."/>
            <person name="Emerson J.B."/>
            <person name="Anantharaman K."/>
            <person name="Thomas B.C."/>
            <person name="Malmstrom R."/>
            <person name="Stieglmeier M."/>
            <person name="Klingl A."/>
            <person name="Woyke T."/>
            <person name="Ryan C.M."/>
            <person name="Banfield J.F."/>
        </authorList>
    </citation>
    <scope>NUCLEOTIDE SEQUENCE [LARGE SCALE GENOMIC DNA]</scope>
    <source>
        <strain evidence="12">CG11_big_fil_rev_8_21_14_0_20_43_7</strain>
    </source>
</reference>
<dbReference type="Gene3D" id="3.30.300.20">
    <property type="match status" value="1"/>
</dbReference>
<comment type="caution">
    <text evidence="12">The sequence shown here is derived from an EMBL/GenBank/DDBJ whole genome shotgun (WGS) entry which is preliminary data.</text>
</comment>
<evidence type="ECO:0000256" key="6">
    <source>
        <dbReference type="ARBA" id="ARBA00023134"/>
    </source>
</evidence>
<protein>
    <recommendedName>
        <fullName evidence="2 8">GTPase Der</fullName>
    </recommendedName>
    <alternativeName>
        <fullName evidence="7 8">GTP-binding protein EngA</fullName>
    </alternativeName>
</protein>
<dbReference type="PROSITE" id="PS51712">
    <property type="entry name" value="G_ENGA"/>
    <property type="match status" value="2"/>
</dbReference>
<dbReference type="InterPro" id="IPR006073">
    <property type="entry name" value="GTP-bd"/>
</dbReference>